<evidence type="ECO:0000313" key="2">
    <source>
        <dbReference type="EMBL" id="KAJ8902640.1"/>
    </source>
</evidence>
<dbReference type="AlphaFoldDB" id="A0AAV8UJB9"/>
<protein>
    <submittedName>
        <fullName evidence="2">Uncharacterized protein</fullName>
    </submittedName>
</protein>
<name>A0AAV8UJB9_9RHOD</name>
<comment type="caution">
    <text evidence="2">The sequence shown here is derived from an EMBL/GenBank/DDBJ whole genome shotgun (WGS) entry which is preliminary data.</text>
</comment>
<keyword evidence="3" id="KW-1185">Reference proteome</keyword>
<evidence type="ECO:0000256" key="1">
    <source>
        <dbReference type="SAM" id="MobiDB-lite"/>
    </source>
</evidence>
<proteinExistence type="predicted"/>
<feature type="region of interest" description="Disordered" evidence="1">
    <location>
        <begin position="97"/>
        <end position="123"/>
    </location>
</feature>
<organism evidence="2 3">
    <name type="scientific">Rhodosorus marinus</name>
    <dbReference type="NCBI Taxonomy" id="101924"/>
    <lineage>
        <taxon>Eukaryota</taxon>
        <taxon>Rhodophyta</taxon>
        <taxon>Stylonematophyceae</taxon>
        <taxon>Stylonematales</taxon>
        <taxon>Stylonemataceae</taxon>
        <taxon>Rhodosorus</taxon>
    </lineage>
</organism>
<dbReference type="EMBL" id="JAMWBK010000008">
    <property type="protein sequence ID" value="KAJ8902640.1"/>
    <property type="molecule type" value="Genomic_DNA"/>
</dbReference>
<reference evidence="2 3" key="1">
    <citation type="journal article" date="2023" name="Nat. Commun.">
        <title>Origin of minicircular mitochondrial genomes in red algae.</title>
        <authorList>
            <person name="Lee Y."/>
            <person name="Cho C.H."/>
            <person name="Lee Y.M."/>
            <person name="Park S.I."/>
            <person name="Yang J.H."/>
            <person name="West J.A."/>
            <person name="Bhattacharya D."/>
            <person name="Yoon H.S."/>
        </authorList>
    </citation>
    <scope>NUCLEOTIDE SEQUENCE [LARGE SCALE GENOMIC DNA]</scope>
    <source>
        <strain evidence="2 3">CCMP1338</strain>
        <tissue evidence="2">Whole cell</tissue>
    </source>
</reference>
<sequence>MGLFEPPPVVYYYLSQEDKRDPYRKQGPYNLETLALMYKEELITHTTLIWTNDKIKVRGKIRKQRIPGWNPIGDMPEPWQNIFRPAVTRAPLRTTAQQNDPFQVVPQQPGEGAIEQPPSVPVA</sequence>
<accession>A0AAV8UJB9</accession>
<dbReference type="Proteomes" id="UP001157974">
    <property type="component" value="Unassembled WGS sequence"/>
</dbReference>
<evidence type="ECO:0000313" key="3">
    <source>
        <dbReference type="Proteomes" id="UP001157974"/>
    </source>
</evidence>
<gene>
    <name evidence="2" type="ORF">NDN08_005960</name>
</gene>